<keyword evidence="5 10" id="KW-0573">Peptidoglycan synthesis</keyword>
<keyword evidence="10" id="KW-0997">Cell inner membrane</keyword>
<keyword evidence="6 10" id="KW-1133">Transmembrane helix</keyword>
<feature type="transmembrane region" description="Helical" evidence="10">
    <location>
        <begin position="485"/>
        <end position="508"/>
    </location>
</feature>
<dbReference type="AlphaFoldDB" id="A0AAP6JD38"/>
<evidence type="ECO:0000256" key="11">
    <source>
        <dbReference type="PIRNR" id="PIRNR002869"/>
    </source>
</evidence>
<evidence type="ECO:0000256" key="8">
    <source>
        <dbReference type="ARBA" id="ARBA00060041"/>
    </source>
</evidence>
<dbReference type="PANTHER" id="PTHR47019">
    <property type="entry name" value="LIPID II FLIPPASE MURJ"/>
    <property type="match status" value="1"/>
</dbReference>
<feature type="transmembrane region" description="Helical" evidence="10">
    <location>
        <begin position="313"/>
        <end position="334"/>
    </location>
</feature>
<dbReference type="PIRSF" id="PIRSF002869">
    <property type="entry name" value="MviN"/>
    <property type="match status" value="1"/>
</dbReference>
<comment type="subcellular location">
    <subcellularLocation>
        <location evidence="10">Cell inner membrane</location>
        <topology evidence="10">Multi-pass membrane protein</topology>
    </subcellularLocation>
    <subcellularLocation>
        <location evidence="1">Cell membrane</location>
        <topology evidence="1">Multi-pass membrane protein</topology>
    </subcellularLocation>
</comment>
<keyword evidence="7 10" id="KW-0472">Membrane</keyword>
<keyword evidence="13" id="KW-1185">Reference proteome</keyword>
<keyword evidence="10 11" id="KW-0813">Transport</keyword>
<dbReference type="RefSeq" id="WP_346050282.1">
    <property type="nucleotide sequence ID" value="NZ_JAYGII010000003.1"/>
</dbReference>
<protein>
    <recommendedName>
        <fullName evidence="10">Probable lipid II flippase MurJ</fullName>
    </recommendedName>
</protein>
<dbReference type="GO" id="GO:0008360">
    <property type="term" value="P:regulation of cell shape"/>
    <property type="evidence" value="ECO:0007669"/>
    <property type="project" value="UniProtKB-UniRule"/>
</dbReference>
<evidence type="ECO:0000256" key="7">
    <source>
        <dbReference type="ARBA" id="ARBA00023136"/>
    </source>
</evidence>
<feature type="transmembrane region" description="Helical" evidence="10">
    <location>
        <begin position="188"/>
        <end position="208"/>
    </location>
</feature>
<evidence type="ECO:0000313" key="13">
    <source>
        <dbReference type="Proteomes" id="UP001302316"/>
    </source>
</evidence>
<dbReference type="PANTHER" id="PTHR47019:SF1">
    <property type="entry name" value="LIPID II FLIPPASE MURJ"/>
    <property type="match status" value="1"/>
</dbReference>
<comment type="caution">
    <text evidence="12">The sequence shown here is derived from an EMBL/GenBank/DDBJ whole genome shotgun (WGS) entry which is preliminary data.</text>
</comment>
<feature type="transmembrane region" description="Helical" evidence="10">
    <location>
        <begin position="229"/>
        <end position="262"/>
    </location>
</feature>
<feature type="transmembrane region" description="Helical" evidence="10">
    <location>
        <begin position="27"/>
        <end position="45"/>
    </location>
</feature>
<evidence type="ECO:0000256" key="10">
    <source>
        <dbReference type="HAMAP-Rule" id="MF_02078"/>
    </source>
</evidence>
<evidence type="ECO:0000256" key="3">
    <source>
        <dbReference type="ARBA" id="ARBA00022692"/>
    </source>
</evidence>
<organism evidence="12 13">
    <name type="scientific">Natronospira elongata</name>
    <dbReference type="NCBI Taxonomy" id="3110268"/>
    <lineage>
        <taxon>Bacteria</taxon>
        <taxon>Pseudomonadati</taxon>
        <taxon>Pseudomonadota</taxon>
        <taxon>Gammaproteobacteria</taxon>
        <taxon>Natronospirales</taxon>
        <taxon>Natronospiraceae</taxon>
        <taxon>Natronospira</taxon>
    </lineage>
</organism>
<keyword evidence="4 10" id="KW-0133">Cell shape</keyword>
<dbReference type="Proteomes" id="UP001302316">
    <property type="component" value="Unassembled WGS sequence"/>
</dbReference>
<dbReference type="HAMAP" id="MF_02078">
    <property type="entry name" value="MurJ_MviN"/>
    <property type="match status" value="1"/>
</dbReference>
<evidence type="ECO:0000256" key="6">
    <source>
        <dbReference type="ARBA" id="ARBA00022989"/>
    </source>
</evidence>
<dbReference type="Pfam" id="PF03023">
    <property type="entry name" value="MurJ"/>
    <property type="match status" value="1"/>
</dbReference>
<evidence type="ECO:0000313" key="12">
    <source>
        <dbReference type="EMBL" id="MEA5444751.1"/>
    </source>
</evidence>
<dbReference type="PRINTS" id="PR01806">
    <property type="entry name" value="VIRFACTRMVIN"/>
</dbReference>
<evidence type="ECO:0000256" key="4">
    <source>
        <dbReference type="ARBA" id="ARBA00022960"/>
    </source>
</evidence>
<dbReference type="InterPro" id="IPR004268">
    <property type="entry name" value="MurJ"/>
</dbReference>
<feature type="transmembrane region" description="Helical" evidence="10">
    <location>
        <begin position="417"/>
        <end position="436"/>
    </location>
</feature>
<evidence type="ECO:0000256" key="5">
    <source>
        <dbReference type="ARBA" id="ARBA00022984"/>
    </source>
</evidence>
<comment type="similarity">
    <text evidence="9 10 11">Belongs to the MurJ/MviN family.</text>
</comment>
<reference evidence="12 13" key="1">
    <citation type="submission" date="2023-12" db="EMBL/GenBank/DDBJ databases">
        <title>Whole-genome sequencing of halo(alkali)philic microorganisms from hypersaline lakes.</title>
        <authorList>
            <person name="Sorokin D.Y."/>
            <person name="Merkel A.Y."/>
            <person name="Messina E."/>
            <person name="Yakimov M."/>
        </authorList>
    </citation>
    <scope>NUCLEOTIDE SEQUENCE [LARGE SCALE GENOMIC DNA]</scope>
    <source>
        <strain evidence="12 13">AB-CW1</strain>
    </source>
</reference>
<keyword evidence="3 10" id="KW-0812">Transmembrane</keyword>
<dbReference type="CDD" id="cd13123">
    <property type="entry name" value="MATE_MurJ_like"/>
    <property type="match status" value="1"/>
</dbReference>
<evidence type="ECO:0000256" key="1">
    <source>
        <dbReference type="ARBA" id="ARBA00004651"/>
    </source>
</evidence>
<feature type="transmembrane region" description="Helical" evidence="10">
    <location>
        <begin position="90"/>
        <end position="114"/>
    </location>
</feature>
<feature type="transmembrane region" description="Helical" evidence="10">
    <location>
        <begin position="448"/>
        <end position="470"/>
    </location>
</feature>
<keyword evidence="10 11" id="KW-0961">Cell wall biogenesis/degradation</keyword>
<dbReference type="EMBL" id="JAYGII010000003">
    <property type="protein sequence ID" value="MEA5444751.1"/>
    <property type="molecule type" value="Genomic_DNA"/>
</dbReference>
<evidence type="ECO:0000256" key="9">
    <source>
        <dbReference type="ARBA" id="ARBA00061532"/>
    </source>
</evidence>
<feature type="transmembrane region" description="Helical" evidence="10">
    <location>
        <begin position="134"/>
        <end position="154"/>
    </location>
</feature>
<feature type="transmembrane region" description="Helical" evidence="10">
    <location>
        <begin position="161"/>
        <end position="182"/>
    </location>
</feature>
<dbReference type="GO" id="GO:0005886">
    <property type="term" value="C:plasma membrane"/>
    <property type="evidence" value="ECO:0007669"/>
    <property type="project" value="UniProtKB-SubCell"/>
</dbReference>
<evidence type="ECO:0000256" key="2">
    <source>
        <dbReference type="ARBA" id="ARBA00022475"/>
    </source>
</evidence>
<comment type="pathway">
    <text evidence="10">Cell wall biogenesis; peptidoglycan biosynthesis.</text>
</comment>
<dbReference type="GO" id="GO:0034204">
    <property type="term" value="P:lipid translocation"/>
    <property type="evidence" value="ECO:0007669"/>
    <property type="project" value="TreeGrafter"/>
</dbReference>
<sequence length="515" mass="55707">MSLLRSTGLVGGMTLLSRVLGFVRDVVFARFFGAGPVMDAFFVAFKIPNFMRRLFAEGGFSQAFVPVIGEYRSQREHAEVQALVDRVAGILGAVLVLITLIGVVAAPVLILIFAPGFDGEDGRRELATAMLRWTFPYLLFISLVSLAAGILNTYNRFGVPAFTPVLLNVCLIGAAVWLAPYFDEPGMALAVGVFAAGVAQLLFQIPFLKHLRLLPRPRWDPKHEGVRRIMRLMAPALFGSSVAQINLVIDTIIASFLVAGSVSWLYYSDRLMEFPLGVFGIALATVILPGLSARYAEKDPKAFSDTLDWALRLVWLVAVPAAVGLFCLAGPMLSTLFQYGEFTAHDTRMAAWSLMAYAFGLVGFTLVKVLAPGYFARQDTKTPVKAGVVAMVSNMVLNLAFVLPMVMTGFVAPHMGLALATAIAAFINAGLLYMGLRRRGVYRPGPGWASLFFKGLVANGVMAAVVLWLAGPLADWLDAGVWERVGLLAVCIGTGALVYGLVLLLLGLRRRHVMA</sequence>
<dbReference type="NCBIfam" id="TIGR01695">
    <property type="entry name" value="murJ_mviN"/>
    <property type="match status" value="1"/>
</dbReference>
<dbReference type="GO" id="GO:0071555">
    <property type="term" value="P:cell wall organization"/>
    <property type="evidence" value="ECO:0007669"/>
    <property type="project" value="UniProtKB-UniRule"/>
</dbReference>
<feature type="transmembrane region" description="Helical" evidence="10">
    <location>
        <begin position="354"/>
        <end position="376"/>
    </location>
</feature>
<gene>
    <name evidence="10 12" type="primary">murJ</name>
    <name evidence="12" type="ORF">VCB98_02850</name>
</gene>
<dbReference type="InterPro" id="IPR051050">
    <property type="entry name" value="Lipid_II_flippase_MurJ/MviN"/>
</dbReference>
<dbReference type="GO" id="GO:0009252">
    <property type="term" value="P:peptidoglycan biosynthetic process"/>
    <property type="evidence" value="ECO:0007669"/>
    <property type="project" value="UniProtKB-UniRule"/>
</dbReference>
<name>A0AAP6JD38_9GAMM</name>
<feature type="transmembrane region" description="Helical" evidence="10">
    <location>
        <begin position="274"/>
        <end position="292"/>
    </location>
</feature>
<dbReference type="GO" id="GO:0015648">
    <property type="term" value="F:lipid-linked peptidoglycan transporter activity"/>
    <property type="evidence" value="ECO:0007669"/>
    <property type="project" value="UniProtKB-UniRule"/>
</dbReference>
<comment type="function">
    <text evidence="8 10 11">Involved in peptidoglycan biosynthesis. Transports lipid-linked peptidoglycan precursors from the inner to the outer leaflet of the cytoplasmic membrane.</text>
</comment>
<accession>A0AAP6JD38</accession>
<keyword evidence="2 10" id="KW-1003">Cell membrane</keyword>
<feature type="transmembrane region" description="Helical" evidence="10">
    <location>
        <begin position="388"/>
        <end position="411"/>
    </location>
</feature>
<proteinExistence type="inferred from homology"/>